<dbReference type="InterPro" id="IPR018774">
    <property type="entry name" value="Phage_Mu_GpT"/>
</dbReference>
<sequence length="298" mass="32940">MLINSTSLRSLYTGYSTAFQGGFTGVAPMYQRVATTVNSTTRENEYGWLGQMPRFREWIGDRQVNSLKTHGYTIKNKPFENTVGVDRDDIEDDNIGIYTPLFTELGRASASFPDELVFPFLKAGFNTTCYDGQYFFDTDHPVVDENGGETSVSNSGGGNGTPWFLLDVSRALKPVIYQSRKKFDRLVRKDQETDDNVFSRKEFVYGTDGRCNVGFGFWQMGYGSKQTLDPAAYEAARVAMGGFKGDNGRPLGIVPNLLVVPPSLEGAGKRILQSALINGGESNPWANTAELLVVPWLA</sequence>
<evidence type="ECO:0000313" key="2">
    <source>
        <dbReference type="EMBL" id="OCX13139.1"/>
    </source>
</evidence>
<evidence type="ECO:0000259" key="1">
    <source>
        <dbReference type="Pfam" id="PF10124"/>
    </source>
</evidence>
<organism evidence="2 3">
    <name type="scientific">Mesorhizobium hungaricum</name>
    <dbReference type="NCBI Taxonomy" id="1566387"/>
    <lineage>
        <taxon>Bacteria</taxon>
        <taxon>Pseudomonadati</taxon>
        <taxon>Pseudomonadota</taxon>
        <taxon>Alphaproteobacteria</taxon>
        <taxon>Hyphomicrobiales</taxon>
        <taxon>Phyllobacteriaceae</taxon>
        <taxon>Mesorhizobium</taxon>
    </lineage>
</organism>
<gene>
    <name evidence="2" type="ORF">QV13_26790</name>
</gene>
<dbReference type="Proteomes" id="UP000094412">
    <property type="component" value="Unassembled WGS sequence"/>
</dbReference>
<evidence type="ECO:0000313" key="3">
    <source>
        <dbReference type="Proteomes" id="UP000094412"/>
    </source>
</evidence>
<reference evidence="2 3" key="1">
    <citation type="submission" date="2016-08" db="EMBL/GenBank/DDBJ databases">
        <title>Whole genome sequence of Mesorhizobium sp. strain UASWS1009 isolated from industrial sewage.</title>
        <authorList>
            <person name="Crovadore J."/>
            <person name="Calmin G."/>
            <person name="Chablais R."/>
            <person name="Cochard B."/>
            <person name="Lefort F."/>
        </authorList>
    </citation>
    <scope>NUCLEOTIDE SEQUENCE [LARGE SCALE GENOMIC DNA]</scope>
    <source>
        <strain evidence="2 3">UASWS1009</strain>
    </source>
</reference>
<keyword evidence="3" id="KW-1185">Reference proteome</keyword>
<dbReference type="OrthoDB" id="9804833at2"/>
<comment type="caution">
    <text evidence="2">The sequence shown here is derived from an EMBL/GenBank/DDBJ whole genome shotgun (WGS) entry which is preliminary data.</text>
</comment>
<name>A0A1C2DEE9_9HYPH</name>
<accession>A0A1C2DEE9</accession>
<dbReference type="Pfam" id="PF10124">
    <property type="entry name" value="Mu-like_gpT"/>
    <property type="match status" value="1"/>
</dbReference>
<dbReference type="EMBL" id="MDEO01000036">
    <property type="protein sequence ID" value="OCX13139.1"/>
    <property type="molecule type" value="Genomic_DNA"/>
</dbReference>
<feature type="domain" description="Bacteriophage Mu GpT" evidence="1">
    <location>
        <begin position="8"/>
        <end position="297"/>
    </location>
</feature>
<dbReference type="AlphaFoldDB" id="A0A1C2DEE9"/>
<protein>
    <recommendedName>
        <fullName evidence="1">Bacteriophage Mu GpT domain-containing protein</fullName>
    </recommendedName>
</protein>
<dbReference type="STRING" id="1566387.QV13_26790"/>
<dbReference type="RefSeq" id="WP_024923236.1">
    <property type="nucleotide sequence ID" value="NZ_MDEO01000036.1"/>
</dbReference>
<proteinExistence type="predicted"/>